<organism evidence="1 2">
    <name type="scientific">Methylobacterium brachiatum</name>
    <dbReference type="NCBI Taxonomy" id="269660"/>
    <lineage>
        <taxon>Bacteria</taxon>
        <taxon>Pseudomonadati</taxon>
        <taxon>Pseudomonadota</taxon>
        <taxon>Alphaproteobacteria</taxon>
        <taxon>Hyphomicrobiales</taxon>
        <taxon>Methylobacteriaceae</taxon>
        <taxon>Methylobacterium</taxon>
    </lineage>
</organism>
<name>A0AAJ1TJS9_9HYPH</name>
<evidence type="ECO:0000313" key="2">
    <source>
        <dbReference type="Proteomes" id="UP001223420"/>
    </source>
</evidence>
<dbReference type="AlphaFoldDB" id="A0AAJ1TJS9"/>
<dbReference type="SUPFAM" id="SSF63825">
    <property type="entry name" value="YWTD domain"/>
    <property type="match status" value="1"/>
</dbReference>
<accession>A0AAJ1TJS9</accession>
<sequence length="477" mass="53183">MTSLLITTPNYLLRYDTKTRETFVVEDSRREYYGISWFAEEKELYLGHSANKNQFVQSFPDYAASETGHLSRGMEESWRFLSLPHQVLCHGNKVLVTNTGRNCLSVVNKEDWFIRQFHYSSIKWDRYGAGVSIGHHFNSLFYDGKLIYILASNHDANSFVVKIDPNTFDHVETLQSNSSHMHNIWVRDDDTIISCDSMNARLVNFETGAALWECLDRSIITRGLAATTSEIFVGASTRTDRNSRVSGETALWVVSTDDFQTLDYHNIGDLGAVHEIRVIGERDLCHDNGVMPVWDGLNGVPLRSYLSRNKLDALEARAAAIKFWDVKVGDIAIASDTAIQSSGTDLCIALVPGKAERHTRLRATLDVSDPEAAHTSLILRYAGPDDTNMIVAMLRRESALQGRIGIWQHDGSTWTELAGAPFYRLTAEIEFVAEDDQLMVISDGQVILATTCRGSSVLPGRIGVRNLGGAVLGFSPL</sequence>
<dbReference type="Proteomes" id="UP001223420">
    <property type="component" value="Unassembled WGS sequence"/>
</dbReference>
<dbReference type="EMBL" id="JAUSWL010000001">
    <property type="protein sequence ID" value="MDQ0541931.1"/>
    <property type="molecule type" value="Genomic_DNA"/>
</dbReference>
<comment type="caution">
    <text evidence="1">The sequence shown here is derived from an EMBL/GenBank/DDBJ whole genome shotgun (WGS) entry which is preliminary data.</text>
</comment>
<protein>
    <submittedName>
        <fullName evidence="1">Uncharacterized protein</fullName>
    </submittedName>
</protein>
<evidence type="ECO:0000313" key="1">
    <source>
        <dbReference type="EMBL" id="MDQ0541931.1"/>
    </source>
</evidence>
<reference evidence="1" key="1">
    <citation type="submission" date="2023-07" db="EMBL/GenBank/DDBJ databases">
        <title>Genomic Encyclopedia of Type Strains, Phase IV (KMG-IV): sequencing the most valuable type-strain genomes for metagenomic binning, comparative biology and taxonomic classification.</title>
        <authorList>
            <person name="Goeker M."/>
        </authorList>
    </citation>
    <scope>NUCLEOTIDE SEQUENCE</scope>
    <source>
        <strain evidence="1">DSM 19569</strain>
    </source>
</reference>
<dbReference type="Gene3D" id="2.60.120.560">
    <property type="entry name" value="Exo-inulinase, domain 1"/>
    <property type="match status" value="1"/>
</dbReference>
<proteinExistence type="predicted"/>
<dbReference type="RefSeq" id="WP_230366580.1">
    <property type="nucleotide sequence ID" value="NZ_JAJALK010000006.1"/>
</dbReference>
<gene>
    <name evidence="1" type="ORF">QO001_000839</name>
</gene>